<evidence type="ECO:0000256" key="4">
    <source>
        <dbReference type="SAM" id="Coils"/>
    </source>
</evidence>
<dbReference type="InterPro" id="IPR016140">
    <property type="entry name" value="Bifunc_inhib/LTP/seed_store"/>
</dbReference>
<dbReference type="Gene3D" id="1.10.110.10">
    <property type="entry name" value="Plant lipid-transfer and hydrophobic proteins"/>
    <property type="match status" value="1"/>
</dbReference>
<dbReference type="InterPro" id="IPR036312">
    <property type="entry name" value="Bifun_inhib/LTP/seed_sf"/>
</dbReference>
<dbReference type="GO" id="GO:0045735">
    <property type="term" value="F:nutrient reservoir activity"/>
    <property type="evidence" value="ECO:0007669"/>
    <property type="project" value="InterPro"/>
</dbReference>
<feature type="coiled-coil region" evidence="4">
    <location>
        <begin position="103"/>
        <end position="130"/>
    </location>
</feature>
<feature type="domain" description="Bifunctional inhibitor/plant lipid transfer protein/seed storage helical" evidence="6">
    <location>
        <begin position="29"/>
        <end position="147"/>
    </location>
</feature>
<comment type="similarity">
    <text evidence="1">Belongs to the 2S seed storage albumins family.</text>
</comment>
<reference evidence="7 8" key="1">
    <citation type="submission" date="2024-01" db="EMBL/GenBank/DDBJ databases">
        <title>The genomes of 5 underutilized Papilionoideae crops provide insights into root nodulation and disease resistanc.</title>
        <authorList>
            <person name="Jiang F."/>
        </authorList>
    </citation>
    <scope>NUCLEOTIDE SEQUENCE [LARGE SCALE GENOMIC DNA]</scope>
    <source>
        <strain evidence="7">DUOXIRENSHENG_FW03</strain>
        <tissue evidence="7">Leaves</tissue>
    </source>
</reference>
<name>A0AAN9XQ16_PSOTE</name>
<keyword evidence="4" id="KW-0175">Coiled coil</keyword>
<evidence type="ECO:0000256" key="1">
    <source>
        <dbReference type="ARBA" id="ARBA00008262"/>
    </source>
</evidence>
<dbReference type="InterPro" id="IPR000617">
    <property type="entry name" value="Napin/2SS/CON"/>
</dbReference>
<accession>A0AAN9XQ16</accession>
<feature type="signal peptide" evidence="5">
    <location>
        <begin position="1"/>
        <end position="20"/>
    </location>
</feature>
<dbReference type="Proteomes" id="UP001386955">
    <property type="component" value="Unassembled WGS sequence"/>
</dbReference>
<sequence>MMKLTIVIVTLVLVAHTCCAFQWQHQERCREQLQKVNLKPCEKHVMEKIQGGEERDDDEDVLTTVRGRVKYIRKQKHEDEEEEGHVEKCCREITQLNSPKCQCKALKKIMERQSEKLEDMDQKLQMVKELMNLATTCRLAPMISMSCDLSLMLTKYIQI</sequence>
<dbReference type="AlphaFoldDB" id="A0AAN9XQ16"/>
<evidence type="ECO:0000256" key="5">
    <source>
        <dbReference type="SAM" id="SignalP"/>
    </source>
</evidence>
<dbReference type="SUPFAM" id="SSF47699">
    <property type="entry name" value="Bifunctional inhibitor/lipid-transfer protein/seed storage 2S albumin"/>
    <property type="match status" value="1"/>
</dbReference>
<organism evidence="7 8">
    <name type="scientific">Psophocarpus tetragonolobus</name>
    <name type="common">Winged bean</name>
    <name type="synonym">Dolichos tetragonolobus</name>
    <dbReference type="NCBI Taxonomy" id="3891"/>
    <lineage>
        <taxon>Eukaryota</taxon>
        <taxon>Viridiplantae</taxon>
        <taxon>Streptophyta</taxon>
        <taxon>Embryophyta</taxon>
        <taxon>Tracheophyta</taxon>
        <taxon>Spermatophyta</taxon>
        <taxon>Magnoliopsida</taxon>
        <taxon>eudicotyledons</taxon>
        <taxon>Gunneridae</taxon>
        <taxon>Pentapetalae</taxon>
        <taxon>rosids</taxon>
        <taxon>fabids</taxon>
        <taxon>Fabales</taxon>
        <taxon>Fabaceae</taxon>
        <taxon>Papilionoideae</taxon>
        <taxon>50 kb inversion clade</taxon>
        <taxon>NPAAA clade</taxon>
        <taxon>indigoferoid/millettioid clade</taxon>
        <taxon>Phaseoleae</taxon>
        <taxon>Psophocarpus</taxon>
    </lineage>
</organism>
<keyword evidence="2 5" id="KW-0732">Signal</keyword>
<dbReference type="EMBL" id="JAYMYS010000003">
    <property type="protein sequence ID" value="KAK7401906.1"/>
    <property type="molecule type" value="Genomic_DNA"/>
</dbReference>
<evidence type="ECO:0000313" key="7">
    <source>
        <dbReference type="EMBL" id="KAK7401906.1"/>
    </source>
</evidence>
<evidence type="ECO:0000256" key="2">
    <source>
        <dbReference type="ARBA" id="ARBA00022729"/>
    </source>
</evidence>
<comment type="caution">
    <text evidence="7">The sequence shown here is derived from an EMBL/GenBank/DDBJ whole genome shotgun (WGS) entry which is preliminary data.</text>
</comment>
<evidence type="ECO:0000313" key="8">
    <source>
        <dbReference type="Proteomes" id="UP001386955"/>
    </source>
</evidence>
<feature type="chain" id="PRO_5043010876" description="Bifunctional inhibitor/plant lipid transfer protein/seed storage helical domain-containing protein" evidence="5">
    <location>
        <begin position="21"/>
        <end position="159"/>
    </location>
</feature>
<keyword evidence="3" id="KW-1015">Disulfide bond</keyword>
<proteinExistence type="inferred from homology"/>
<gene>
    <name evidence="7" type="ORF">VNO78_13761</name>
</gene>
<dbReference type="PANTHER" id="PTHR35496:SF20">
    <property type="entry name" value="2S SEED STORAGE PROTEIN 1-RELATED"/>
    <property type="match status" value="1"/>
</dbReference>
<dbReference type="SMART" id="SM00499">
    <property type="entry name" value="AAI"/>
    <property type="match status" value="1"/>
</dbReference>
<protein>
    <recommendedName>
        <fullName evidence="6">Bifunctional inhibitor/plant lipid transfer protein/seed storage helical domain-containing protein</fullName>
    </recommendedName>
</protein>
<keyword evidence="8" id="KW-1185">Reference proteome</keyword>
<dbReference type="PANTHER" id="PTHR35496">
    <property type="entry name" value="2S SEED STORAGE PROTEIN 1-RELATED"/>
    <property type="match status" value="1"/>
</dbReference>
<evidence type="ECO:0000256" key="3">
    <source>
        <dbReference type="ARBA" id="ARBA00023157"/>
    </source>
</evidence>
<evidence type="ECO:0000259" key="6">
    <source>
        <dbReference type="SMART" id="SM00499"/>
    </source>
</evidence>
<dbReference type="Pfam" id="PF00234">
    <property type="entry name" value="Tryp_alpha_amyl"/>
    <property type="match status" value="1"/>
</dbReference>